<dbReference type="Gene3D" id="2.160.10.10">
    <property type="entry name" value="Hexapeptide repeat proteins"/>
    <property type="match status" value="1"/>
</dbReference>
<dbReference type="GO" id="GO:0006535">
    <property type="term" value="P:cysteine biosynthetic process from serine"/>
    <property type="evidence" value="ECO:0007669"/>
    <property type="project" value="InterPro"/>
</dbReference>
<keyword evidence="2 3" id="KW-0012">Acyltransferase</keyword>
<sequence length="179" mass="18776">MTEVPATETLLSLLNADLRAARAGAEPSLMSGLARYFVDPGFATVVRYRLSVFARRFGKVGRVLSKLMWLYNVRVSACYLSPSSRIGPGLFLPHAAAVVVGDGVVAGRDLQLYQSVTLGQRGTQYPCIGDGVIIFAGACVLGSLQVGDEAVVGANAVVLRSVPPRSTVAGVPARELAGK</sequence>
<evidence type="ECO:0000256" key="2">
    <source>
        <dbReference type="ARBA" id="ARBA00023315"/>
    </source>
</evidence>
<evidence type="ECO:0000313" key="5">
    <source>
        <dbReference type="Proteomes" id="UP000051757"/>
    </source>
</evidence>
<dbReference type="SUPFAM" id="SSF51161">
    <property type="entry name" value="Trimeric LpxA-like enzymes"/>
    <property type="match status" value="1"/>
</dbReference>
<keyword evidence="5" id="KW-1185">Reference proteome</keyword>
<evidence type="ECO:0000256" key="1">
    <source>
        <dbReference type="ARBA" id="ARBA00022679"/>
    </source>
</evidence>
<dbReference type="InterPro" id="IPR011004">
    <property type="entry name" value="Trimer_LpxA-like_sf"/>
</dbReference>
<comment type="catalytic activity">
    <reaction evidence="3">
        <text>L-serine + acetyl-CoA = O-acetyl-L-serine + CoA</text>
        <dbReference type="Rhea" id="RHEA:24560"/>
        <dbReference type="ChEBI" id="CHEBI:33384"/>
        <dbReference type="ChEBI" id="CHEBI:57287"/>
        <dbReference type="ChEBI" id="CHEBI:57288"/>
        <dbReference type="ChEBI" id="CHEBI:58340"/>
        <dbReference type="EC" id="2.3.1.30"/>
    </reaction>
</comment>
<dbReference type="InterPro" id="IPR045304">
    <property type="entry name" value="LbH_SAT"/>
</dbReference>
<comment type="similarity">
    <text evidence="3">Belongs to the transferase hexapeptide repeat family.</text>
</comment>
<dbReference type="Proteomes" id="UP000051757">
    <property type="component" value="Unassembled WGS sequence"/>
</dbReference>
<evidence type="ECO:0000256" key="3">
    <source>
        <dbReference type="PIRNR" id="PIRNR000441"/>
    </source>
</evidence>
<keyword evidence="1 3" id="KW-0808">Transferase</keyword>
<dbReference type="PIRSF" id="PIRSF000441">
    <property type="entry name" value="CysE"/>
    <property type="match status" value="1"/>
</dbReference>
<dbReference type="InterPro" id="IPR005881">
    <property type="entry name" value="Ser_O-AcTrfase"/>
</dbReference>
<dbReference type="AlphaFoldDB" id="A0A0R0B1G0"/>
<reference evidence="4 5" key="1">
    <citation type="journal article" date="2016" name="Front. Microbiol.">
        <title>Genome Sequence of Type Strains of Genus Stenotrophomonas.</title>
        <authorList>
            <person name="Patil P.P."/>
            <person name="Midha S."/>
            <person name="Kumar S."/>
            <person name="Patil P.B."/>
        </authorList>
    </citation>
    <scope>NUCLEOTIDE SEQUENCE [LARGE SCALE GENOMIC DNA]</scope>
    <source>
        <strain evidence="4 5">LMG 978</strain>
    </source>
</reference>
<proteinExistence type="inferred from homology"/>
<accession>A0A0R0B1G0</accession>
<dbReference type="GO" id="GO:0009001">
    <property type="term" value="F:serine O-acetyltransferase activity"/>
    <property type="evidence" value="ECO:0007669"/>
    <property type="project" value="UniProtKB-EC"/>
</dbReference>
<comment type="caution">
    <text evidence="4">The sequence shown here is derived from an EMBL/GenBank/DDBJ whole genome shotgun (WGS) entry which is preliminary data.</text>
</comment>
<name>A0A0R0B1G0_9GAMM</name>
<dbReference type="OrthoDB" id="9801456at2"/>
<evidence type="ECO:0000313" key="4">
    <source>
        <dbReference type="EMBL" id="KRG50950.1"/>
    </source>
</evidence>
<organism evidence="4 5">
    <name type="scientific">Stenotrophomonas beteli</name>
    <dbReference type="NCBI Taxonomy" id="3384461"/>
    <lineage>
        <taxon>Bacteria</taxon>
        <taxon>Pseudomonadati</taxon>
        <taxon>Pseudomonadota</taxon>
        <taxon>Gammaproteobacteria</taxon>
        <taxon>Lysobacterales</taxon>
        <taxon>Lysobacteraceae</taxon>
        <taxon>Stenotrophomonas</taxon>
        <taxon>Stenotrophomonas maltophilia group</taxon>
    </lineage>
</organism>
<protein>
    <recommendedName>
        <fullName evidence="3">Serine acetyltransferase</fullName>
        <ecNumber evidence="3">2.3.1.30</ecNumber>
    </recommendedName>
</protein>
<dbReference type="CDD" id="cd03354">
    <property type="entry name" value="LbH_SAT"/>
    <property type="match status" value="1"/>
</dbReference>
<gene>
    <name evidence="4" type="ORF">ARC23_10470</name>
</gene>
<dbReference type="GO" id="GO:0005737">
    <property type="term" value="C:cytoplasm"/>
    <property type="evidence" value="ECO:0007669"/>
    <property type="project" value="InterPro"/>
</dbReference>
<dbReference type="PANTHER" id="PTHR42811">
    <property type="entry name" value="SERINE ACETYLTRANSFERASE"/>
    <property type="match status" value="1"/>
</dbReference>
<dbReference type="EC" id="2.3.1.30" evidence="3"/>
<dbReference type="EMBL" id="LLXV01000029">
    <property type="protein sequence ID" value="KRG50950.1"/>
    <property type="molecule type" value="Genomic_DNA"/>
</dbReference>